<dbReference type="OrthoDB" id="692882at2759"/>
<accession>A0A835BLA6</accession>
<proteinExistence type="predicted"/>
<dbReference type="InterPro" id="IPR042885">
    <property type="entry name" value="HIPP47/16"/>
</dbReference>
<protein>
    <recommendedName>
        <fullName evidence="3">HMA domain-containing protein</fullName>
    </recommendedName>
</protein>
<sequence>MTCDKCRRKALALAGSTYGVISVAIEGDDRDQLVVIGDGVDATNVTNCLRKTVKVGRADIITVEPVTDEKAAAAASTTLEGEAAGEPVVWYPQGYHPGYGYYCPRTGVFYPYGAGHCYVEDSDEGPGCTIR</sequence>
<evidence type="ECO:0008006" key="3">
    <source>
        <dbReference type="Google" id="ProtNLM"/>
    </source>
</evidence>
<keyword evidence="2" id="KW-1185">Reference proteome</keyword>
<dbReference type="EMBL" id="JACEFO010001778">
    <property type="protein sequence ID" value="KAF8703396.1"/>
    <property type="molecule type" value="Genomic_DNA"/>
</dbReference>
<evidence type="ECO:0000313" key="1">
    <source>
        <dbReference type="EMBL" id="KAF8703396.1"/>
    </source>
</evidence>
<dbReference type="PANTHER" id="PTHR46932:SF19">
    <property type="entry name" value="HMA DOMAIN-CONTAINING PROTEIN"/>
    <property type="match status" value="1"/>
</dbReference>
<dbReference type="Gene3D" id="3.30.70.100">
    <property type="match status" value="1"/>
</dbReference>
<dbReference type="Proteomes" id="UP000636709">
    <property type="component" value="Unassembled WGS sequence"/>
</dbReference>
<reference evidence="1" key="1">
    <citation type="submission" date="2020-07" db="EMBL/GenBank/DDBJ databases">
        <title>Genome sequence and genetic diversity analysis of an under-domesticated orphan crop, white fonio (Digitaria exilis).</title>
        <authorList>
            <person name="Bennetzen J.L."/>
            <person name="Chen S."/>
            <person name="Ma X."/>
            <person name="Wang X."/>
            <person name="Yssel A.E.J."/>
            <person name="Chaluvadi S.R."/>
            <person name="Johnson M."/>
            <person name="Gangashetty P."/>
            <person name="Hamidou F."/>
            <person name="Sanogo M.D."/>
            <person name="Zwaenepoel A."/>
            <person name="Wallace J."/>
            <person name="Van De Peer Y."/>
            <person name="Van Deynze A."/>
        </authorList>
    </citation>
    <scope>NUCLEOTIDE SEQUENCE</scope>
    <source>
        <tissue evidence="1">Leaves</tissue>
    </source>
</reference>
<evidence type="ECO:0000313" key="2">
    <source>
        <dbReference type="Proteomes" id="UP000636709"/>
    </source>
</evidence>
<comment type="caution">
    <text evidence="1">The sequence shown here is derived from an EMBL/GenBank/DDBJ whole genome shotgun (WGS) entry which is preliminary data.</text>
</comment>
<dbReference type="PANTHER" id="PTHR46932">
    <property type="entry name" value="HEAVY METAL-ASSOCIATED ISOPRENYLATED PLANT PROTEIN 47"/>
    <property type="match status" value="1"/>
</dbReference>
<gene>
    <name evidence="1" type="ORF">HU200_032199</name>
</gene>
<dbReference type="AlphaFoldDB" id="A0A835BLA6"/>
<organism evidence="1 2">
    <name type="scientific">Digitaria exilis</name>
    <dbReference type="NCBI Taxonomy" id="1010633"/>
    <lineage>
        <taxon>Eukaryota</taxon>
        <taxon>Viridiplantae</taxon>
        <taxon>Streptophyta</taxon>
        <taxon>Embryophyta</taxon>
        <taxon>Tracheophyta</taxon>
        <taxon>Spermatophyta</taxon>
        <taxon>Magnoliopsida</taxon>
        <taxon>Liliopsida</taxon>
        <taxon>Poales</taxon>
        <taxon>Poaceae</taxon>
        <taxon>PACMAD clade</taxon>
        <taxon>Panicoideae</taxon>
        <taxon>Panicodae</taxon>
        <taxon>Paniceae</taxon>
        <taxon>Anthephorinae</taxon>
        <taxon>Digitaria</taxon>
    </lineage>
</organism>
<name>A0A835BLA6_9POAL</name>